<organism evidence="1 2">
    <name type="scientific">Paenibacillus silvae</name>
    <dbReference type="NCBI Taxonomy" id="1325358"/>
    <lineage>
        <taxon>Bacteria</taxon>
        <taxon>Bacillati</taxon>
        <taxon>Bacillota</taxon>
        <taxon>Bacilli</taxon>
        <taxon>Bacillales</taxon>
        <taxon>Paenibacillaceae</taxon>
        <taxon>Paenibacillus</taxon>
    </lineage>
</organism>
<gene>
    <name evidence="1" type="ORF">GCM10008014_42740</name>
</gene>
<dbReference type="InterPro" id="IPR050793">
    <property type="entry name" value="CMP-NeuNAc_synthase"/>
</dbReference>
<dbReference type="SUPFAM" id="SSF53448">
    <property type="entry name" value="Nucleotide-diphospho-sugar transferases"/>
    <property type="match status" value="1"/>
</dbReference>
<dbReference type="RefSeq" id="WP_188593790.1">
    <property type="nucleotide sequence ID" value="NZ_BMFU01000007.1"/>
</dbReference>
<dbReference type="EMBL" id="BMFU01000007">
    <property type="protein sequence ID" value="GGH64400.1"/>
    <property type="molecule type" value="Genomic_DNA"/>
</dbReference>
<evidence type="ECO:0008006" key="3">
    <source>
        <dbReference type="Google" id="ProtNLM"/>
    </source>
</evidence>
<dbReference type="InterPro" id="IPR003329">
    <property type="entry name" value="Cytidylyl_trans"/>
</dbReference>
<dbReference type="PANTHER" id="PTHR21485">
    <property type="entry name" value="HAD SUPERFAMILY MEMBERS CMAS AND KDSC"/>
    <property type="match status" value="1"/>
</dbReference>
<reference evidence="2" key="1">
    <citation type="journal article" date="2019" name="Int. J. Syst. Evol. Microbiol.">
        <title>The Global Catalogue of Microorganisms (GCM) 10K type strain sequencing project: providing services to taxonomists for standard genome sequencing and annotation.</title>
        <authorList>
            <consortium name="The Broad Institute Genomics Platform"/>
            <consortium name="The Broad Institute Genome Sequencing Center for Infectious Disease"/>
            <person name="Wu L."/>
            <person name="Ma J."/>
        </authorList>
    </citation>
    <scope>NUCLEOTIDE SEQUENCE [LARGE SCALE GENOMIC DNA]</scope>
    <source>
        <strain evidence="2">CGMCC 1.12770</strain>
    </source>
</reference>
<name>A0ABQ1ZHE2_9BACL</name>
<protein>
    <recommendedName>
        <fullName evidence="3">Acylneuraminate cytidylyltransferase family protein</fullName>
    </recommendedName>
</protein>
<dbReference type="CDD" id="cd02513">
    <property type="entry name" value="CMP-NeuAc_Synthase"/>
    <property type="match status" value="1"/>
</dbReference>
<dbReference type="PANTHER" id="PTHR21485:SF6">
    <property type="entry name" value="N-ACYLNEURAMINATE CYTIDYLYLTRANSFERASE-RELATED"/>
    <property type="match status" value="1"/>
</dbReference>
<accession>A0ABQ1ZHE2</accession>
<dbReference type="InterPro" id="IPR029044">
    <property type="entry name" value="Nucleotide-diphossugar_trans"/>
</dbReference>
<sequence>MKNLRKCLAVIPARGGSKGLLNKNIRLLNHKPLINYTIEAALNSHFIDELVVSTDSEEIACVAKLAGANVPFMRPAELATDQAASIDVLKHVVLYYEKEKHKTFEYIMLLQPTSPLRNANDIDEAYEVLIKSEGDSLQSITVSDTHPYLMREWTSGRLESYLKDQAENLRRQDLSELYVLNGAIYIVKRELLMLHNTMTGSNNYGYLMPKERSVDIDNELDLKWAEFLIQSS</sequence>
<dbReference type="Proteomes" id="UP000652153">
    <property type="component" value="Unassembled WGS sequence"/>
</dbReference>
<proteinExistence type="predicted"/>
<evidence type="ECO:0000313" key="2">
    <source>
        <dbReference type="Proteomes" id="UP000652153"/>
    </source>
</evidence>
<comment type="caution">
    <text evidence="1">The sequence shown here is derived from an EMBL/GenBank/DDBJ whole genome shotgun (WGS) entry which is preliminary data.</text>
</comment>
<dbReference type="Pfam" id="PF02348">
    <property type="entry name" value="CTP_transf_3"/>
    <property type="match status" value="1"/>
</dbReference>
<evidence type="ECO:0000313" key="1">
    <source>
        <dbReference type="EMBL" id="GGH64400.1"/>
    </source>
</evidence>
<dbReference type="Gene3D" id="3.90.550.10">
    <property type="entry name" value="Spore Coat Polysaccharide Biosynthesis Protein SpsA, Chain A"/>
    <property type="match status" value="1"/>
</dbReference>
<keyword evidence="2" id="KW-1185">Reference proteome</keyword>